<organism evidence="1 2">
    <name type="scientific">Hibiscus sabdariffa</name>
    <name type="common">roselle</name>
    <dbReference type="NCBI Taxonomy" id="183260"/>
    <lineage>
        <taxon>Eukaryota</taxon>
        <taxon>Viridiplantae</taxon>
        <taxon>Streptophyta</taxon>
        <taxon>Embryophyta</taxon>
        <taxon>Tracheophyta</taxon>
        <taxon>Spermatophyta</taxon>
        <taxon>Magnoliopsida</taxon>
        <taxon>eudicotyledons</taxon>
        <taxon>Gunneridae</taxon>
        <taxon>Pentapetalae</taxon>
        <taxon>rosids</taxon>
        <taxon>malvids</taxon>
        <taxon>Malvales</taxon>
        <taxon>Malvaceae</taxon>
        <taxon>Malvoideae</taxon>
        <taxon>Hibiscus</taxon>
    </lineage>
</organism>
<evidence type="ECO:0000313" key="1">
    <source>
        <dbReference type="EMBL" id="KAK8475975.1"/>
    </source>
</evidence>
<accession>A0ABR1Z7U1</accession>
<protein>
    <submittedName>
        <fullName evidence="1">Uncharacterized protein</fullName>
    </submittedName>
</protein>
<sequence>MEIQSKGGTYTWSNHRSEEDEICGKLDRVLSSPEWNFIFPRAMAIIDVAITSDHAPIVLLTNGVMKKVKRDFKFESRWILEGECSHLVEEEWTHTEERNQRGTFWVKLRRTKVKLGKWSREKFGKNKASANDIVSKIKDVQDGPLQSEDDVKLRDLKAELTKSQEPSGEVAGR</sequence>
<gene>
    <name evidence="1" type="ORF">V6N11_000593</name>
</gene>
<dbReference type="PANTHER" id="PTHR33710:SF71">
    <property type="entry name" value="ENDONUCLEASE_EXONUCLEASE_PHOSPHATASE DOMAIN-CONTAINING PROTEIN"/>
    <property type="match status" value="1"/>
</dbReference>
<dbReference type="SUPFAM" id="SSF56219">
    <property type="entry name" value="DNase I-like"/>
    <property type="match status" value="1"/>
</dbReference>
<evidence type="ECO:0000313" key="2">
    <source>
        <dbReference type="Proteomes" id="UP001396334"/>
    </source>
</evidence>
<dbReference type="EMBL" id="JBBPBN010002469">
    <property type="protein sequence ID" value="KAK8475975.1"/>
    <property type="molecule type" value="Genomic_DNA"/>
</dbReference>
<dbReference type="InterPro" id="IPR036691">
    <property type="entry name" value="Endo/exonu/phosph_ase_sf"/>
</dbReference>
<proteinExistence type="predicted"/>
<dbReference type="PANTHER" id="PTHR33710">
    <property type="entry name" value="BNAC02G09200D PROTEIN"/>
    <property type="match status" value="1"/>
</dbReference>
<comment type="caution">
    <text evidence="1">The sequence shown here is derived from an EMBL/GenBank/DDBJ whole genome shotgun (WGS) entry which is preliminary data.</text>
</comment>
<name>A0ABR1Z7U1_9ROSI</name>
<keyword evidence="2" id="KW-1185">Reference proteome</keyword>
<reference evidence="1 2" key="1">
    <citation type="journal article" date="2024" name="G3 (Bethesda)">
        <title>Genome assembly of Hibiscus sabdariffa L. provides insights into metabolisms of medicinal natural products.</title>
        <authorList>
            <person name="Kim T."/>
        </authorList>
    </citation>
    <scope>NUCLEOTIDE SEQUENCE [LARGE SCALE GENOMIC DNA]</scope>
    <source>
        <strain evidence="1">TK-2024</strain>
        <tissue evidence="1">Old leaves</tissue>
    </source>
</reference>
<dbReference type="Proteomes" id="UP001396334">
    <property type="component" value="Unassembled WGS sequence"/>
</dbReference>